<evidence type="ECO:0000313" key="2">
    <source>
        <dbReference type="Proteomes" id="UP000285523"/>
    </source>
</evidence>
<keyword evidence="1" id="KW-0489">Methyltransferase</keyword>
<dbReference type="SUPFAM" id="SSF53335">
    <property type="entry name" value="S-adenosyl-L-methionine-dependent methyltransferases"/>
    <property type="match status" value="1"/>
</dbReference>
<name>A0A418UX63_RHOPL</name>
<evidence type="ECO:0000313" key="1">
    <source>
        <dbReference type="EMBL" id="RJF64419.1"/>
    </source>
</evidence>
<dbReference type="GO" id="GO:0008168">
    <property type="term" value="F:methyltransferase activity"/>
    <property type="evidence" value="ECO:0007669"/>
    <property type="project" value="UniProtKB-KW"/>
</dbReference>
<dbReference type="Pfam" id="PF13578">
    <property type="entry name" value="Methyltransf_24"/>
    <property type="match status" value="1"/>
</dbReference>
<organism evidence="1 2">
    <name type="scientific">Rhodopseudomonas palustris</name>
    <dbReference type="NCBI Taxonomy" id="1076"/>
    <lineage>
        <taxon>Bacteria</taxon>
        <taxon>Pseudomonadati</taxon>
        <taxon>Pseudomonadota</taxon>
        <taxon>Alphaproteobacteria</taxon>
        <taxon>Hyphomicrobiales</taxon>
        <taxon>Nitrobacteraceae</taxon>
        <taxon>Rhodopseudomonas</taxon>
    </lineage>
</organism>
<sequence length="245" mass="26725">MEDSLSSSVAPGLELHPNSAIELGSGLARRYVRNFPYAGDFIDDFHRSLSSAPLNGPIIQLDIPGWLRPADALKLYEVGYFSPGDILEFGTNRGLSAYILASAVKNSGRLSKVATMELNKDYTEVARKSLSAKGLADFTEFHTGDAADSCEQFARQGRTFGMAFVDHSHAYEHVLKSCGDVDRLLNVGALCIFHDYTDRRNTLSKGVGESGSEYGVYAGIQDGLSKRRFRFVGVYGCCGVFQKVA</sequence>
<dbReference type="GO" id="GO:0032259">
    <property type="term" value="P:methylation"/>
    <property type="evidence" value="ECO:0007669"/>
    <property type="project" value="UniProtKB-KW"/>
</dbReference>
<dbReference type="InterPro" id="IPR029063">
    <property type="entry name" value="SAM-dependent_MTases_sf"/>
</dbReference>
<dbReference type="Proteomes" id="UP000285523">
    <property type="component" value="Unassembled WGS sequence"/>
</dbReference>
<gene>
    <name evidence="1" type="ORF">D4Q52_25230</name>
</gene>
<proteinExistence type="predicted"/>
<comment type="caution">
    <text evidence="1">The sequence shown here is derived from an EMBL/GenBank/DDBJ whole genome shotgun (WGS) entry which is preliminary data.</text>
</comment>
<protein>
    <submittedName>
        <fullName evidence="1">Class I SAM-dependent methyltransferase</fullName>
    </submittedName>
</protein>
<dbReference type="Gene3D" id="3.40.50.150">
    <property type="entry name" value="Vaccinia Virus protein VP39"/>
    <property type="match status" value="1"/>
</dbReference>
<dbReference type="RefSeq" id="WP_119859336.1">
    <property type="nucleotide sequence ID" value="NZ_QYYD01000048.1"/>
</dbReference>
<keyword evidence="1" id="KW-0808">Transferase</keyword>
<reference evidence="1 2" key="1">
    <citation type="submission" date="2018-09" db="EMBL/GenBank/DDBJ databases">
        <title>Draft genome sequence of Rhodopseudomonas palustris 2.1.18.</title>
        <authorList>
            <person name="Robertson S.L."/>
            <person name="Meyer T.E."/>
            <person name="Kyndt J.A."/>
        </authorList>
    </citation>
    <scope>NUCLEOTIDE SEQUENCE [LARGE SCALE GENOMIC DNA]</scope>
    <source>
        <strain evidence="1 2">2.1.18</strain>
    </source>
</reference>
<dbReference type="OrthoDB" id="9799672at2"/>
<dbReference type="AlphaFoldDB" id="A0A418UX63"/>
<accession>A0A418UX63</accession>
<dbReference type="EMBL" id="QYYD01000048">
    <property type="protein sequence ID" value="RJF64419.1"/>
    <property type="molecule type" value="Genomic_DNA"/>
</dbReference>